<dbReference type="Pfam" id="PF00067">
    <property type="entry name" value="p450"/>
    <property type="match status" value="1"/>
</dbReference>
<dbReference type="InterPro" id="IPR036396">
    <property type="entry name" value="Cyt_P450_sf"/>
</dbReference>
<keyword evidence="4 8" id="KW-0560">Oxidoreductase</keyword>
<keyword evidence="2 7" id="KW-0349">Heme</keyword>
<evidence type="ECO:0000256" key="8">
    <source>
        <dbReference type="RuleBase" id="RU000461"/>
    </source>
</evidence>
<dbReference type="AlphaFoldDB" id="A0A7X0LSS8"/>
<dbReference type="InterPro" id="IPR001128">
    <property type="entry name" value="Cyt_P450"/>
</dbReference>
<comment type="caution">
    <text evidence="9">The sequence shown here is derived from an EMBL/GenBank/DDBJ whole genome shotgun (WGS) entry which is preliminary data.</text>
</comment>
<dbReference type="RefSeq" id="WP_185036071.1">
    <property type="nucleotide sequence ID" value="NZ_JACHEM010000023.1"/>
</dbReference>
<keyword evidence="6 8" id="KW-0503">Monooxygenase</keyword>
<dbReference type="GO" id="GO:0020037">
    <property type="term" value="F:heme binding"/>
    <property type="evidence" value="ECO:0007669"/>
    <property type="project" value="InterPro"/>
</dbReference>
<protein>
    <submittedName>
        <fullName evidence="9">Pentalenene oxygenase</fullName>
        <ecNumber evidence="9">1.14.15.32</ecNumber>
    </submittedName>
</protein>
<evidence type="ECO:0000256" key="7">
    <source>
        <dbReference type="PIRSR" id="PIRSR602401-1"/>
    </source>
</evidence>
<organism evidence="9 10">
    <name type="scientific">Streptomyces candidus</name>
    <dbReference type="NCBI Taxonomy" id="67283"/>
    <lineage>
        <taxon>Bacteria</taxon>
        <taxon>Bacillati</taxon>
        <taxon>Actinomycetota</taxon>
        <taxon>Actinomycetes</taxon>
        <taxon>Kitasatosporales</taxon>
        <taxon>Streptomycetaceae</taxon>
        <taxon>Streptomyces</taxon>
    </lineage>
</organism>
<keyword evidence="5 7" id="KW-0408">Iron</keyword>
<reference evidence="9 10" key="1">
    <citation type="submission" date="2020-08" db="EMBL/GenBank/DDBJ databases">
        <title>Genomic Encyclopedia of Type Strains, Phase IV (KMG-IV): sequencing the most valuable type-strain genomes for metagenomic binning, comparative biology and taxonomic classification.</title>
        <authorList>
            <person name="Goeker M."/>
        </authorList>
    </citation>
    <scope>NUCLEOTIDE SEQUENCE [LARGE SCALE GENOMIC DNA]</scope>
    <source>
        <strain evidence="9 10">DSM 40141</strain>
    </source>
</reference>
<accession>A0A7X0LSS8</accession>
<dbReference type="PANTHER" id="PTHR24291:SF50">
    <property type="entry name" value="BIFUNCTIONAL ALBAFLAVENONE MONOOXYGENASE_TERPENE SYNTHASE"/>
    <property type="match status" value="1"/>
</dbReference>
<evidence type="ECO:0000256" key="1">
    <source>
        <dbReference type="ARBA" id="ARBA00010617"/>
    </source>
</evidence>
<dbReference type="PANTHER" id="PTHR24291">
    <property type="entry name" value="CYTOCHROME P450 FAMILY 4"/>
    <property type="match status" value="1"/>
</dbReference>
<dbReference type="PROSITE" id="PS00086">
    <property type="entry name" value="CYTOCHROME_P450"/>
    <property type="match status" value="1"/>
</dbReference>
<dbReference type="Gene3D" id="1.10.630.10">
    <property type="entry name" value="Cytochrome P450"/>
    <property type="match status" value="1"/>
</dbReference>
<evidence type="ECO:0000256" key="4">
    <source>
        <dbReference type="ARBA" id="ARBA00023002"/>
    </source>
</evidence>
<dbReference type="GO" id="GO:0004497">
    <property type="term" value="F:monooxygenase activity"/>
    <property type="evidence" value="ECO:0007669"/>
    <property type="project" value="UniProtKB-KW"/>
</dbReference>
<dbReference type="InterPro" id="IPR017972">
    <property type="entry name" value="Cyt_P450_CS"/>
</dbReference>
<dbReference type="SUPFAM" id="SSF48264">
    <property type="entry name" value="Cytochrome P450"/>
    <property type="match status" value="1"/>
</dbReference>
<dbReference type="PRINTS" id="PR00385">
    <property type="entry name" value="P450"/>
</dbReference>
<dbReference type="InterPro" id="IPR050196">
    <property type="entry name" value="Cytochrome_P450_Monoox"/>
</dbReference>
<comment type="similarity">
    <text evidence="1 8">Belongs to the cytochrome P450 family.</text>
</comment>
<dbReference type="EMBL" id="JACHEM010000023">
    <property type="protein sequence ID" value="MBB6439527.1"/>
    <property type="molecule type" value="Genomic_DNA"/>
</dbReference>
<feature type="binding site" description="axial binding residue" evidence="7">
    <location>
        <position position="407"/>
    </location>
    <ligand>
        <name>heme</name>
        <dbReference type="ChEBI" id="CHEBI:30413"/>
    </ligand>
    <ligandPart>
        <name>Fe</name>
        <dbReference type="ChEBI" id="CHEBI:18248"/>
    </ligandPart>
</feature>
<dbReference type="InterPro" id="IPR002401">
    <property type="entry name" value="Cyt_P450_E_grp-I"/>
</dbReference>
<evidence type="ECO:0000313" key="9">
    <source>
        <dbReference type="EMBL" id="MBB6439527.1"/>
    </source>
</evidence>
<dbReference type="PRINTS" id="PR00463">
    <property type="entry name" value="EP450I"/>
</dbReference>
<evidence type="ECO:0000256" key="5">
    <source>
        <dbReference type="ARBA" id="ARBA00023004"/>
    </source>
</evidence>
<dbReference type="GO" id="GO:0005506">
    <property type="term" value="F:iron ion binding"/>
    <property type="evidence" value="ECO:0007669"/>
    <property type="project" value="InterPro"/>
</dbReference>
<evidence type="ECO:0000256" key="2">
    <source>
        <dbReference type="ARBA" id="ARBA00022617"/>
    </source>
</evidence>
<dbReference type="CDD" id="cd11049">
    <property type="entry name" value="CYP170A1-like"/>
    <property type="match status" value="1"/>
</dbReference>
<gene>
    <name evidence="9" type="ORF">HNQ79_006039</name>
</gene>
<proteinExistence type="inferred from homology"/>
<keyword evidence="3 7" id="KW-0479">Metal-binding</keyword>
<comment type="cofactor">
    <cofactor evidence="7">
        <name>heme</name>
        <dbReference type="ChEBI" id="CHEBI:30413"/>
    </cofactor>
</comment>
<evidence type="ECO:0000256" key="3">
    <source>
        <dbReference type="ARBA" id="ARBA00022723"/>
    </source>
</evidence>
<evidence type="ECO:0000313" key="10">
    <source>
        <dbReference type="Proteomes" id="UP000540423"/>
    </source>
</evidence>
<evidence type="ECO:0000256" key="6">
    <source>
        <dbReference type="ARBA" id="ARBA00023033"/>
    </source>
</evidence>
<dbReference type="GO" id="GO:0016705">
    <property type="term" value="F:oxidoreductase activity, acting on paired donors, with incorporation or reduction of molecular oxygen"/>
    <property type="evidence" value="ECO:0007669"/>
    <property type="project" value="InterPro"/>
</dbReference>
<keyword evidence="10" id="KW-1185">Reference proteome</keyword>
<sequence>MTTPTTGQPQSRDWAVHTAPGGLPLLGHVLPLRRDPLRFLAALPAHGDLVEIRLGRHPAYLACHPRLVQQVLADARTFDKGGPFFEKVRPLLGNGLGTSGWHDHRRQRRLMQPAFQRERIATYGTEMIQGITAATRAWKPGQTVDVSAAMQAVTARVTTRALFSTAITDQDVTDIQHCLTVLFSGVYRRMTAPLGLWENIPTSGNRQFRSAHRRLGELIDQIIQHHPRTSPGRNDLLTALITAYHRTSNDGEVDRLTVRELHDQVMTLLVAGAEPTGHALSWALHLISHHPEVEARLHTEAAQALGDRPARITDLPRLEYTRRVFTEVLRLYPPGWMFTRTTTTEAELAGRRLQPGTTVLYSPYALHRDPRLFPAPEVFDPDRWLPDRARDVPRGAFIPFGAGNRKCIGEHFGITQALLALSTLCSRWQLRPLPGTEVRPKPETTLGTGPLLMVTRLWQRNGDQSGAV</sequence>
<dbReference type="EC" id="1.14.15.32" evidence="9"/>
<name>A0A7X0LSS8_9ACTN</name>
<dbReference type="Proteomes" id="UP000540423">
    <property type="component" value="Unassembled WGS sequence"/>
</dbReference>